<dbReference type="PROSITE" id="PS00101">
    <property type="entry name" value="HEXAPEP_TRANSFERASES"/>
    <property type="match status" value="1"/>
</dbReference>
<evidence type="ECO:0000313" key="5">
    <source>
        <dbReference type="EMBL" id="QEC47603.1"/>
    </source>
</evidence>
<dbReference type="InterPro" id="IPR011004">
    <property type="entry name" value="Trimer_LpxA-like_sf"/>
</dbReference>
<dbReference type="Proteomes" id="UP000321805">
    <property type="component" value="Chromosome"/>
</dbReference>
<organism evidence="5 6">
    <name type="scientific">Baekduia soli</name>
    <dbReference type="NCBI Taxonomy" id="496014"/>
    <lineage>
        <taxon>Bacteria</taxon>
        <taxon>Bacillati</taxon>
        <taxon>Actinomycetota</taxon>
        <taxon>Thermoleophilia</taxon>
        <taxon>Solirubrobacterales</taxon>
        <taxon>Baekduiaceae</taxon>
        <taxon>Baekduia</taxon>
    </lineage>
</organism>
<name>A0A5B8U3M2_9ACTN</name>
<dbReference type="GO" id="GO:0008374">
    <property type="term" value="F:O-acyltransferase activity"/>
    <property type="evidence" value="ECO:0007669"/>
    <property type="project" value="TreeGrafter"/>
</dbReference>
<gene>
    <name evidence="5" type="ORF">FSW04_08455</name>
</gene>
<proteinExistence type="inferred from homology"/>
<sequence length="105" mass="10318">MPAGRRGRADRRRPALRRPRAPLREQGLVTAPVSVGDGARVGPGAALLRGVTVGAGAVVGAHAVVSADVAPGAAVGGVPAAVPRPVRAVSRPQPAPRAPGAPGPR</sequence>
<feature type="compositionally biased region" description="Pro residues" evidence="4">
    <location>
        <begin position="93"/>
        <end position="105"/>
    </location>
</feature>
<keyword evidence="3" id="KW-0677">Repeat</keyword>
<feature type="region of interest" description="Disordered" evidence="4">
    <location>
        <begin position="84"/>
        <end position="105"/>
    </location>
</feature>
<dbReference type="AlphaFoldDB" id="A0A5B8U3M2"/>
<dbReference type="InterPro" id="IPR018357">
    <property type="entry name" value="Hexapep_transf_CS"/>
</dbReference>
<dbReference type="KEGG" id="bsol:FSW04_08455"/>
<dbReference type="InterPro" id="IPR051159">
    <property type="entry name" value="Hexapeptide_acetyltransf"/>
</dbReference>
<accession>A0A5B8U3M2</accession>
<evidence type="ECO:0000256" key="1">
    <source>
        <dbReference type="ARBA" id="ARBA00007274"/>
    </source>
</evidence>
<dbReference type="InterPro" id="IPR001451">
    <property type="entry name" value="Hexapep"/>
</dbReference>
<evidence type="ECO:0000256" key="4">
    <source>
        <dbReference type="SAM" id="MobiDB-lite"/>
    </source>
</evidence>
<comment type="similarity">
    <text evidence="1">Belongs to the transferase hexapeptide repeat family.</text>
</comment>
<keyword evidence="6" id="KW-1185">Reference proteome</keyword>
<dbReference type="Pfam" id="PF00132">
    <property type="entry name" value="Hexapep"/>
    <property type="match status" value="1"/>
</dbReference>
<feature type="region of interest" description="Disordered" evidence="4">
    <location>
        <begin position="1"/>
        <end position="25"/>
    </location>
</feature>
<reference evidence="5 6" key="1">
    <citation type="journal article" date="2018" name="J. Microbiol.">
        <title>Baekduia soli gen. nov., sp. nov., a novel bacterium isolated from the soil of Baekdu Mountain and proposal of a novel family name, Baekduiaceae fam. nov.</title>
        <authorList>
            <person name="An D.S."/>
            <person name="Siddiqi M.Z."/>
            <person name="Kim K.H."/>
            <person name="Yu H.S."/>
            <person name="Im W.T."/>
        </authorList>
    </citation>
    <scope>NUCLEOTIDE SEQUENCE [LARGE SCALE GENOMIC DNA]</scope>
    <source>
        <strain evidence="5 6">BR7-21</strain>
    </source>
</reference>
<dbReference type="PANTHER" id="PTHR23416">
    <property type="entry name" value="SIALIC ACID SYNTHASE-RELATED"/>
    <property type="match status" value="1"/>
</dbReference>
<dbReference type="SUPFAM" id="SSF51161">
    <property type="entry name" value="Trimeric LpxA-like enzymes"/>
    <property type="match status" value="1"/>
</dbReference>
<dbReference type="PANTHER" id="PTHR23416:SF23">
    <property type="entry name" value="ACETYLTRANSFERASE C18B11.09C-RELATED"/>
    <property type="match status" value="1"/>
</dbReference>
<protein>
    <recommendedName>
        <fullName evidence="7">Transferase</fullName>
    </recommendedName>
</protein>
<evidence type="ECO:0008006" key="7">
    <source>
        <dbReference type="Google" id="ProtNLM"/>
    </source>
</evidence>
<dbReference type="EMBL" id="CP042430">
    <property type="protein sequence ID" value="QEC47603.1"/>
    <property type="molecule type" value="Genomic_DNA"/>
</dbReference>
<keyword evidence="2" id="KW-0808">Transferase</keyword>
<dbReference type="Gene3D" id="2.160.10.10">
    <property type="entry name" value="Hexapeptide repeat proteins"/>
    <property type="match status" value="1"/>
</dbReference>
<evidence type="ECO:0000256" key="2">
    <source>
        <dbReference type="ARBA" id="ARBA00022679"/>
    </source>
</evidence>
<feature type="compositionally biased region" description="Basic residues" evidence="4">
    <location>
        <begin position="1"/>
        <end position="21"/>
    </location>
</feature>
<evidence type="ECO:0000313" key="6">
    <source>
        <dbReference type="Proteomes" id="UP000321805"/>
    </source>
</evidence>
<evidence type="ECO:0000256" key="3">
    <source>
        <dbReference type="ARBA" id="ARBA00022737"/>
    </source>
</evidence>